<evidence type="ECO:0000313" key="3">
    <source>
        <dbReference type="EMBL" id="TWI05017.1"/>
    </source>
</evidence>
<dbReference type="SUPFAM" id="SSF81901">
    <property type="entry name" value="HCP-like"/>
    <property type="match status" value="1"/>
</dbReference>
<organism evidence="3 4">
    <name type="scientific">Luteimonas cucumeris</name>
    <dbReference type="NCBI Taxonomy" id="985012"/>
    <lineage>
        <taxon>Bacteria</taxon>
        <taxon>Pseudomonadati</taxon>
        <taxon>Pseudomonadota</taxon>
        <taxon>Gammaproteobacteria</taxon>
        <taxon>Lysobacterales</taxon>
        <taxon>Lysobacteraceae</taxon>
        <taxon>Luteimonas</taxon>
    </lineage>
</organism>
<keyword evidence="4" id="KW-1185">Reference proteome</keyword>
<feature type="chain" id="PRO_5021937722" description="Sel1 repeat-containing protein" evidence="2">
    <location>
        <begin position="23"/>
        <end position="253"/>
    </location>
</feature>
<feature type="region of interest" description="Disordered" evidence="1">
    <location>
        <begin position="213"/>
        <end position="253"/>
    </location>
</feature>
<dbReference type="EMBL" id="VLKN01000002">
    <property type="protein sequence ID" value="TWI05017.1"/>
    <property type="molecule type" value="Genomic_DNA"/>
</dbReference>
<gene>
    <name evidence="3" type="ORF">IP90_01159</name>
</gene>
<evidence type="ECO:0000256" key="2">
    <source>
        <dbReference type="SAM" id="SignalP"/>
    </source>
</evidence>
<dbReference type="OrthoDB" id="7063913at2"/>
<evidence type="ECO:0008006" key="5">
    <source>
        <dbReference type="Google" id="ProtNLM"/>
    </source>
</evidence>
<evidence type="ECO:0000313" key="4">
    <source>
        <dbReference type="Proteomes" id="UP000315167"/>
    </source>
</evidence>
<dbReference type="InterPro" id="IPR006597">
    <property type="entry name" value="Sel1-like"/>
</dbReference>
<dbReference type="InterPro" id="IPR011990">
    <property type="entry name" value="TPR-like_helical_dom_sf"/>
</dbReference>
<evidence type="ECO:0000256" key="1">
    <source>
        <dbReference type="SAM" id="MobiDB-lite"/>
    </source>
</evidence>
<comment type="caution">
    <text evidence="3">The sequence shown here is derived from an EMBL/GenBank/DDBJ whole genome shotgun (WGS) entry which is preliminary data.</text>
</comment>
<dbReference type="Pfam" id="PF08238">
    <property type="entry name" value="Sel1"/>
    <property type="match status" value="2"/>
</dbReference>
<dbReference type="Gene3D" id="1.25.40.10">
    <property type="entry name" value="Tetratricopeptide repeat domain"/>
    <property type="match status" value="1"/>
</dbReference>
<dbReference type="AlphaFoldDB" id="A0A562LBI0"/>
<protein>
    <recommendedName>
        <fullName evidence="5">Sel1 repeat-containing protein</fullName>
    </recommendedName>
</protein>
<feature type="signal peptide" evidence="2">
    <location>
        <begin position="1"/>
        <end position="22"/>
    </location>
</feature>
<dbReference type="Proteomes" id="UP000315167">
    <property type="component" value="Unassembled WGS sequence"/>
</dbReference>
<feature type="compositionally biased region" description="Basic residues" evidence="1">
    <location>
        <begin position="242"/>
        <end position="253"/>
    </location>
</feature>
<reference evidence="3 4" key="1">
    <citation type="journal article" date="2015" name="Stand. Genomic Sci.">
        <title>Genomic Encyclopedia of Bacterial and Archaeal Type Strains, Phase III: the genomes of soil and plant-associated and newly described type strains.</title>
        <authorList>
            <person name="Whitman W.B."/>
            <person name="Woyke T."/>
            <person name="Klenk H.P."/>
            <person name="Zhou Y."/>
            <person name="Lilburn T.G."/>
            <person name="Beck B.J."/>
            <person name="De Vos P."/>
            <person name="Vandamme P."/>
            <person name="Eisen J.A."/>
            <person name="Garrity G."/>
            <person name="Hugenholtz P."/>
            <person name="Kyrpides N.C."/>
        </authorList>
    </citation>
    <scope>NUCLEOTIDE SEQUENCE [LARGE SCALE GENOMIC DNA]</scope>
    <source>
        <strain evidence="3 4">CGMCC 1.10821</strain>
    </source>
</reference>
<dbReference type="SMART" id="SM00671">
    <property type="entry name" value="SEL1"/>
    <property type="match status" value="1"/>
</dbReference>
<dbReference type="RefSeq" id="WP_158635286.1">
    <property type="nucleotide sequence ID" value="NZ_VLKN01000002.1"/>
</dbReference>
<sequence>MMKAAIAATGCMLTLVSGWTPATGSESSTQPPPRCSQTVERYFPGDYYFCAGSRAFSKGDYEHALSMYESAAAWGDKRAQFNLGLIHFRGDHIPVNQPLGLAWLALAAERPDAKLEREVLATSYSSVSPEVRRQADALWNMMKSKYGDRMALERARTRFDRETRHIQHLKTSDPFASVAIRGMGHGAGLSRDTGLGYMGPLGSVGGLAKDLEERAATQLDRPDGKVTVGELEVAEDQSAARRPSKKKVGQTNP</sequence>
<accession>A0A562LBI0</accession>
<name>A0A562LBI0_9GAMM</name>
<proteinExistence type="predicted"/>
<feature type="compositionally biased region" description="Basic and acidic residues" evidence="1">
    <location>
        <begin position="213"/>
        <end position="224"/>
    </location>
</feature>
<keyword evidence="2" id="KW-0732">Signal</keyword>